<keyword evidence="2" id="KW-1185">Reference proteome</keyword>
<organism evidence="1 2">
    <name type="scientific">Trichonephila clavata</name>
    <name type="common">Joro spider</name>
    <name type="synonym">Nephila clavata</name>
    <dbReference type="NCBI Taxonomy" id="2740835"/>
    <lineage>
        <taxon>Eukaryota</taxon>
        <taxon>Metazoa</taxon>
        <taxon>Ecdysozoa</taxon>
        <taxon>Arthropoda</taxon>
        <taxon>Chelicerata</taxon>
        <taxon>Arachnida</taxon>
        <taxon>Araneae</taxon>
        <taxon>Araneomorphae</taxon>
        <taxon>Entelegynae</taxon>
        <taxon>Araneoidea</taxon>
        <taxon>Nephilidae</taxon>
        <taxon>Trichonephila</taxon>
    </lineage>
</organism>
<dbReference type="AlphaFoldDB" id="A0A8X6HKX2"/>
<sequence>MEMDNDTSLWEFSEGSTVEVAKALEGRGSNRGLGSNIIKIGDGEIEIRNEEGGKRNYIDISGRFEIGFPTSIGKLRIAVYNDEKQVQVRVVDKEMWLKLQTKGEEVAKDCLFGE</sequence>
<reference evidence="1" key="1">
    <citation type="submission" date="2020-07" db="EMBL/GenBank/DDBJ databases">
        <title>Multicomponent nature underlies the extraordinary mechanical properties of spider dragline silk.</title>
        <authorList>
            <person name="Kono N."/>
            <person name="Nakamura H."/>
            <person name="Mori M."/>
            <person name="Yoshida Y."/>
            <person name="Ohtoshi R."/>
            <person name="Malay A.D."/>
            <person name="Moran D.A.P."/>
            <person name="Tomita M."/>
            <person name="Numata K."/>
            <person name="Arakawa K."/>
        </authorList>
    </citation>
    <scope>NUCLEOTIDE SEQUENCE</scope>
</reference>
<protein>
    <submittedName>
        <fullName evidence="1">Uncharacterized protein</fullName>
    </submittedName>
</protein>
<dbReference type="Proteomes" id="UP000887116">
    <property type="component" value="Unassembled WGS sequence"/>
</dbReference>
<proteinExistence type="predicted"/>
<gene>
    <name evidence="1" type="ORF">TNCT_639441</name>
</gene>
<name>A0A8X6HKX2_TRICU</name>
<accession>A0A8X6HKX2</accession>
<dbReference type="EMBL" id="BMAO01008587">
    <property type="protein sequence ID" value="GFR25008.1"/>
    <property type="molecule type" value="Genomic_DNA"/>
</dbReference>
<evidence type="ECO:0000313" key="1">
    <source>
        <dbReference type="EMBL" id="GFR25008.1"/>
    </source>
</evidence>
<comment type="caution">
    <text evidence="1">The sequence shown here is derived from an EMBL/GenBank/DDBJ whole genome shotgun (WGS) entry which is preliminary data.</text>
</comment>
<evidence type="ECO:0000313" key="2">
    <source>
        <dbReference type="Proteomes" id="UP000887116"/>
    </source>
</evidence>
<dbReference type="OrthoDB" id="6425645at2759"/>